<dbReference type="GO" id="GO:0042626">
    <property type="term" value="F:ATPase-coupled transmembrane transporter activity"/>
    <property type="evidence" value="ECO:0007669"/>
    <property type="project" value="TreeGrafter"/>
</dbReference>
<gene>
    <name evidence="4" type="ORF">SELO1098_LOCUS17494</name>
</gene>
<dbReference type="GO" id="GO:0016887">
    <property type="term" value="F:ATP hydrolysis activity"/>
    <property type="evidence" value="ECO:0007669"/>
    <property type="project" value="InterPro"/>
</dbReference>
<dbReference type="Pfam" id="PF00005">
    <property type="entry name" value="ABC_tran"/>
    <property type="match status" value="1"/>
</dbReference>
<dbReference type="GO" id="GO:0005524">
    <property type="term" value="F:ATP binding"/>
    <property type="evidence" value="ECO:0007669"/>
    <property type="project" value="UniProtKB-KW"/>
</dbReference>
<evidence type="ECO:0000313" key="4">
    <source>
        <dbReference type="EMBL" id="CAE0288651.1"/>
    </source>
</evidence>
<protein>
    <recommendedName>
        <fullName evidence="3">ABC transporter domain-containing protein</fullName>
    </recommendedName>
</protein>
<dbReference type="InterPro" id="IPR027417">
    <property type="entry name" value="P-loop_NTPase"/>
</dbReference>
<keyword evidence="2" id="KW-0067">ATP-binding</keyword>
<feature type="domain" description="ABC transporter" evidence="3">
    <location>
        <begin position="2"/>
        <end position="92"/>
    </location>
</feature>
<keyword evidence="1" id="KW-0547">Nucleotide-binding</keyword>
<dbReference type="AlphaFoldDB" id="A0A7S3H964"/>
<dbReference type="EMBL" id="HBIC01034382">
    <property type="protein sequence ID" value="CAE0288651.1"/>
    <property type="molecule type" value="Transcribed_RNA"/>
</dbReference>
<organism evidence="4">
    <name type="scientific">Spumella elongata</name>
    <dbReference type="NCBI Taxonomy" id="89044"/>
    <lineage>
        <taxon>Eukaryota</taxon>
        <taxon>Sar</taxon>
        <taxon>Stramenopiles</taxon>
        <taxon>Ochrophyta</taxon>
        <taxon>Chrysophyceae</taxon>
        <taxon>Chromulinales</taxon>
        <taxon>Chromulinaceae</taxon>
        <taxon>Spumella</taxon>
    </lineage>
</organism>
<evidence type="ECO:0000259" key="3">
    <source>
        <dbReference type="Pfam" id="PF00005"/>
    </source>
</evidence>
<reference evidence="4" key="1">
    <citation type="submission" date="2021-01" db="EMBL/GenBank/DDBJ databases">
        <authorList>
            <person name="Corre E."/>
            <person name="Pelletier E."/>
            <person name="Niang G."/>
            <person name="Scheremetjew M."/>
            <person name="Finn R."/>
            <person name="Kale V."/>
            <person name="Holt S."/>
            <person name="Cochrane G."/>
            <person name="Meng A."/>
            <person name="Brown T."/>
            <person name="Cohen L."/>
        </authorList>
    </citation>
    <scope>NUCLEOTIDE SEQUENCE</scope>
    <source>
        <strain evidence="4">CCAP 955/1</strain>
    </source>
</reference>
<proteinExistence type="predicted"/>
<evidence type="ECO:0000256" key="2">
    <source>
        <dbReference type="ARBA" id="ARBA00022840"/>
    </source>
</evidence>
<name>A0A7S3H964_9STRA</name>
<dbReference type="InterPro" id="IPR003439">
    <property type="entry name" value="ABC_transporter-like_ATP-bd"/>
</dbReference>
<dbReference type="PANTHER" id="PTHR24223">
    <property type="entry name" value="ATP-BINDING CASSETTE SUB-FAMILY C"/>
    <property type="match status" value="1"/>
</dbReference>
<dbReference type="GO" id="GO:0016020">
    <property type="term" value="C:membrane"/>
    <property type="evidence" value="ECO:0007669"/>
    <property type="project" value="TreeGrafter"/>
</dbReference>
<dbReference type="InterPro" id="IPR050173">
    <property type="entry name" value="ABC_transporter_C-like"/>
</dbReference>
<dbReference type="Gene3D" id="3.40.50.300">
    <property type="entry name" value="P-loop containing nucleotide triphosphate hydrolases"/>
    <property type="match status" value="1"/>
</dbReference>
<sequence length="166" mass="18178">MRRVLGLVPQDPVLFTGTLRHNLDPLGHYSDGRLHHALELAQLSELVRGWAAGLDRAIIDEGGLSFGQRQLVCLARMVLRRPPLLLLDEATSAIDPRTQEIVQQTINEAFAGSTVVAVAHRLETILDFDHVCVLELGEVVEQGPVSEVAQLKGGHLNRMLAARGRS</sequence>
<dbReference type="SUPFAM" id="SSF52540">
    <property type="entry name" value="P-loop containing nucleoside triphosphate hydrolases"/>
    <property type="match status" value="1"/>
</dbReference>
<accession>A0A7S3H964</accession>
<evidence type="ECO:0000256" key="1">
    <source>
        <dbReference type="ARBA" id="ARBA00022741"/>
    </source>
</evidence>